<organism evidence="6 7">
    <name type="scientific">Apophysomyces ossiformis</name>
    <dbReference type="NCBI Taxonomy" id="679940"/>
    <lineage>
        <taxon>Eukaryota</taxon>
        <taxon>Fungi</taxon>
        <taxon>Fungi incertae sedis</taxon>
        <taxon>Mucoromycota</taxon>
        <taxon>Mucoromycotina</taxon>
        <taxon>Mucoromycetes</taxon>
        <taxon>Mucorales</taxon>
        <taxon>Mucorineae</taxon>
        <taxon>Mucoraceae</taxon>
        <taxon>Apophysomyces</taxon>
    </lineage>
</organism>
<feature type="repeat" description="PPR" evidence="5">
    <location>
        <begin position="300"/>
        <end position="334"/>
    </location>
</feature>
<keyword evidence="7" id="KW-1185">Reference proteome</keyword>
<gene>
    <name evidence="6" type="ORF">EC973_008920</name>
</gene>
<dbReference type="PROSITE" id="PS51375">
    <property type="entry name" value="PPR"/>
    <property type="match status" value="3"/>
</dbReference>
<dbReference type="Gene3D" id="1.25.40.10">
    <property type="entry name" value="Tetratricopeptide repeat domain"/>
    <property type="match status" value="2"/>
</dbReference>
<comment type="function">
    <text evidence="3">Regulates mitochondrial small subunit maturation by controlling 15S rRNA 5'-end processing. Localizes to the 5' precursor of the 15S rRNA in a position that is subsequently occupied by mS47 in the mature yeast mtSSU. Uses structure and sequence-specific RNA recognition, binding to a single-stranded region of the precursor and specifically recognizing bases -6 to -1. The exchange of Ccm1 for mS47 is coupled to the irreversible removal of precursor rRNA that is accompanied by conformational changes of the mitoribosomal proteins uS5m and mS26. These conformational changes signal completion of 5'-end rRNA processing through protection of the mature 5'-end of the 15S rRNA and stabilization of mS47. The removal of the 5' precursor together with the dissociation of Ccm1 may be catalyzed by the 5'-3' exoribonuclease Pet127. Involved in the specific removal of group I introns in mitochondrial encoded transcripts.</text>
</comment>
<dbReference type="OrthoDB" id="185373at2759"/>
<proteinExistence type="inferred from homology"/>
<dbReference type="Pfam" id="PF01535">
    <property type="entry name" value="PPR"/>
    <property type="match status" value="2"/>
</dbReference>
<comment type="similarity">
    <text evidence="1">Belongs to the CCM1 family.</text>
</comment>
<evidence type="ECO:0000313" key="7">
    <source>
        <dbReference type="Proteomes" id="UP000605846"/>
    </source>
</evidence>
<evidence type="ECO:0008006" key="8">
    <source>
        <dbReference type="Google" id="ProtNLM"/>
    </source>
</evidence>
<dbReference type="Pfam" id="PF13041">
    <property type="entry name" value="PPR_2"/>
    <property type="match status" value="2"/>
</dbReference>
<feature type="repeat" description="PPR" evidence="5">
    <location>
        <begin position="168"/>
        <end position="202"/>
    </location>
</feature>
<dbReference type="EMBL" id="JABAYA010000080">
    <property type="protein sequence ID" value="KAF7726340.1"/>
    <property type="molecule type" value="Genomic_DNA"/>
</dbReference>
<evidence type="ECO:0000313" key="6">
    <source>
        <dbReference type="EMBL" id="KAF7726340.1"/>
    </source>
</evidence>
<dbReference type="Proteomes" id="UP000605846">
    <property type="component" value="Unassembled WGS sequence"/>
</dbReference>
<dbReference type="InterPro" id="IPR011990">
    <property type="entry name" value="TPR-like_helical_dom_sf"/>
</dbReference>
<keyword evidence="2" id="KW-0677">Repeat</keyword>
<evidence type="ECO:0000256" key="1">
    <source>
        <dbReference type="ARBA" id="ARBA00006192"/>
    </source>
</evidence>
<dbReference type="PANTHER" id="PTHR47447">
    <property type="entry name" value="OS03G0856100 PROTEIN"/>
    <property type="match status" value="1"/>
</dbReference>
<comment type="subunit">
    <text evidence="4">Binds to mitochondrial small subunit 15S rRNA.</text>
</comment>
<dbReference type="NCBIfam" id="TIGR00756">
    <property type="entry name" value="PPR"/>
    <property type="match status" value="4"/>
</dbReference>
<reference evidence="6" key="1">
    <citation type="submission" date="2020-01" db="EMBL/GenBank/DDBJ databases">
        <title>Genome Sequencing of Three Apophysomyces-Like Fungal Strains Confirms a Novel Fungal Genus in the Mucoromycota with divergent Burkholderia-like Endosymbiotic Bacteria.</title>
        <authorList>
            <person name="Stajich J.E."/>
            <person name="Macias A.M."/>
            <person name="Carter-House D."/>
            <person name="Lovett B."/>
            <person name="Kasson L.R."/>
            <person name="Berry K."/>
            <person name="Grigoriev I."/>
            <person name="Chang Y."/>
            <person name="Spatafora J."/>
            <person name="Kasson M.T."/>
        </authorList>
    </citation>
    <scope>NUCLEOTIDE SEQUENCE</scope>
    <source>
        <strain evidence="6">NRRL A-21654</strain>
    </source>
</reference>
<dbReference type="InterPro" id="IPR002885">
    <property type="entry name" value="PPR_rpt"/>
</dbReference>
<evidence type="ECO:0000256" key="4">
    <source>
        <dbReference type="ARBA" id="ARBA00044511"/>
    </source>
</evidence>
<evidence type="ECO:0000256" key="3">
    <source>
        <dbReference type="ARBA" id="ARBA00044493"/>
    </source>
</evidence>
<dbReference type="AlphaFoldDB" id="A0A8H7BT44"/>
<dbReference type="PANTHER" id="PTHR47447:SF17">
    <property type="entry name" value="OS12G0638900 PROTEIN"/>
    <property type="match status" value="1"/>
</dbReference>
<sequence length="407" mass="46967">MGLINARSVFAGLRPCATNLGRCIQAVRFAHADRYAFRLKESDGDTTWKPFLTATQNGNRNAVWNTYLDLNAKKLLPLFPPAYHSLALRSIHAKDTRRSARKESRPTDDPSYRLQYVLDNMKATNYKLGIADYNHLLEFYGRSGDWVTCTRYWQQMSSTPSSTSVQRNLASYNIYMCAAIRCKKPERVFDILGNMKAAGYQPNAHIYTTLIKAYARLGQPKEADRIFQNAFSEKLRLENPTSYSEKIAAYHRSQDYHQSSHRPTTHTFNALIEAHGRQGNLQGLSYIYEKMMPVFLVKPDIHIYNSLMRWFCMYDEPETARRIFSEMESSDVKPNRRSYSILIHYGAIKGYQLNSTEALMAHMRQKYGLKPTAAMYRVLIDAYVKAENEEAAERLRKEYASTTKTQL</sequence>
<evidence type="ECO:0000256" key="2">
    <source>
        <dbReference type="ARBA" id="ARBA00022737"/>
    </source>
</evidence>
<protein>
    <recommendedName>
        <fullName evidence="8">Pentatricopeptide repeat protein</fullName>
    </recommendedName>
</protein>
<accession>A0A8H7BT44</accession>
<comment type="caution">
    <text evidence="6">The sequence shown here is derived from an EMBL/GenBank/DDBJ whole genome shotgun (WGS) entry which is preliminary data.</text>
</comment>
<feature type="repeat" description="PPR" evidence="5">
    <location>
        <begin position="203"/>
        <end position="237"/>
    </location>
</feature>
<evidence type="ECO:0000256" key="5">
    <source>
        <dbReference type="PROSITE-ProRule" id="PRU00708"/>
    </source>
</evidence>
<name>A0A8H7BT44_9FUNG</name>